<accession>A0A7C8NTX9</accession>
<dbReference type="Proteomes" id="UP000480548">
    <property type="component" value="Unassembled WGS sequence"/>
</dbReference>
<protein>
    <recommendedName>
        <fullName evidence="3">F-box domain-containing protein</fullName>
    </recommendedName>
</protein>
<dbReference type="EMBL" id="WIQZ01000027">
    <property type="protein sequence ID" value="KAF3136948.1"/>
    <property type="molecule type" value="Genomic_DNA"/>
</dbReference>
<comment type="caution">
    <text evidence="1">The sequence shown here is derived from an EMBL/GenBank/DDBJ whole genome shotgun (WGS) entry which is preliminary data.</text>
</comment>
<evidence type="ECO:0000313" key="2">
    <source>
        <dbReference type="Proteomes" id="UP000480548"/>
    </source>
</evidence>
<evidence type="ECO:0008006" key="3">
    <source>
        <dbReference type="Google" id="ProtNLM"/>
    </source>
</evidence>
<organism evidence="1 2">
    <name type="scientific">Orbilia oligospora</name>
    <name type="common">Nematode-trapping fungus</name>
    <name type="synonym">Arthrobotrys oligospora</name>
    <dbReference type="NCBI Taxonomy" id="2813651"/>
    <lineage>
        <taxon>Eukaryota</taxon>
        <taxon>Fungi</taxon>
        <taxon>Dikarya</taxon>
        <taxon>Ascomycota</taxon>
        <taxon>Pezizomycotina</taxon>
        <taxon>Orbiliomycetes</taxon>
        <taxon>Orbiliales</taxon>
        <taxon>Orbiliaceae</taxon>
        <taxon>Orbilia</taxon>
    </lineage>
</organism>
<dbReference type="AlphaFoldDB" id="A0A7C8NTX9"/>
<proteinExistence type="predicted"/>
<evidence type="ECO:0000313" key="1">
    <source>
        <dbReference type="EMBL" id="KAF3136948.1"/>
    </source>
</evidence>
<sequence length="537" mass="61043">MSYLVQLAQRVPEVFLEILQFVPYGDLAALLQTCKTLQPACYRQLWSMVVFGYPDHGRPTCAINKLHSYQPWCPAYQIDRTPAILSGLLNFLRSDAVNIQDFGFQYTRGLWLNSSIFENCVAQEFCDTLEGIFDSGLDLRHLTILMEVEDCSLNTKKSPYTFLLLRDIREYIESISRLNFSLKIRTYGIDDALVTKYFCLSKVTEFTFHTSNDRAWKTLGRNNGPTGILKVQSKINQLAGVLSRMRVPNFRDLGITRESPESVPGTTLLTFSGVVEKFTKNPFVGLQSLFLHVETDQFFDLAEDVCSDNSFTLGCVSVSGLRNFKIFGRSKLPIDLEDCIVRNNPNLDEDSIRHIWYRRGASIAAKCFWKIDSRALTATKILWSSLPGQYTTGDDTTDSLNSKAVKEYSRTFVSAKVPSEIMIRSDIWMDIEEKARKGLISRIKLCTKYTSCQYSMGAIQSDEDSEYMKSRLDPQRITQLEDDFLEDTLKAMQEFSGLLSKHSFVAGDWESTALDIETAAHKSLNGMRRLLKGMVPK</sequence>
<reference evidence="1 2" key="1">
    <citation type="submission" date="2019-06" db="EMBL/GenBank/DDBJ databases">
        <authorList>
            <person name="Palmer J.M."/>
        </authorList>
    </citation>
    <scope>NUCLEOTIDE SEQUENCE [LARGE SCALE GENOMIC DNA]</scope>
    <source>
        <strain evidence="1 2">TWF703</strain>
    </source>
</reference>
<gene>
    <name evidence="1" type="ORF">TWF703_005268</name>
</gene>
<name>A0A7C8NTX9_ORBOL</name>